<reference evidence="2" key="1">
    <citation type="journal article" date="2019" name="Int. J. Syst. Evol. Microbiol.">
        <title>The Global Catalogue of Microorganisms (GCM) 10K type strain sequencing project: providing services to taxonomists for standard genome sequencing and annotation.</title>
        <authorList>
            <consortium name="The Broad Institute Genomics Platform"/>
            <consortium name="The Broad Institute Genome Sequencing Center for Infectious Disease"/>
            <person name="Wu L."/>
            <person name="Ma J."/>
        </authorList>
    </citation>
    <scope>NUCLEOTIDE SEQUENCE [LARGE SCALE GENOMIC DNA]</scope>
    <source>
        <strain evidence="2">CCUG 62974</strain>
    </source>
</reference>
<name>A0ABW3E6U5_9ACTN</name>
<proteinExistence type="predicted"/>
<keyword evidence="2" id="KW-1185">Reference proteome</keyword>
<sequence length="102" mass="10801">MSSAGEGLSRPLPEQVRLHVVELASQVLGSMPQAVTPAPLRGIARFDPRKRARLGGAPIAAQLETDKKFRELVAETLAASWPELVESLAEGVVPPAAEPVLV</sequence>
<feature type="non-terminal residue" evidence="1">
    <location>
        <position position="102"/>
    </location>
</feature>
<evidence type="ECO:0000313" key="1">
    <source>
        <dbReference type="EMBL" id="MFD0891179.1"/>
    </source>
</evidence>
<protein>
    <submittedName>
        <fullName evidence="1">RNA-binding protein</fullName>
    </submittedName>
</protein>
<evidence type="ECO:0000313" key="2">
    <source>
        <dbReference type="Proteomes" id="UP001597024"/>
    </source>
</evidence>
<dbReference type="Proteomes" id="UP001597024">
    <property type="component" value="Unassembled WGS sequence"/>
</dbReference>
<gene>
    <name evidence="1" type="ORF">ACFQ08_42080</name>
</gene>
<dbReference type="EMBL" id="JBHTHX010002972">
    <property type="protein sequence ID" value="MFD0891179.1"/>
    <property type="molecule type" value="Genomic_DNA"/>
</dbReference>
<comment type="caution">
    <text evidence="1">The sequence shown here is derived from an EMBL/GenBank/DDBJ whole genome shotgun (WGS) entry which is preliminary data.</text>
</comment>
<accession>A0ABW3E6U5</accession>
<organism evidence="1 2">
    <name type="scientific">Streptosporangium algeriense</name>
    <dbReference type="NCBI Taxonomy" id="1682748"/>
    <lineage>
        <taxon>Bacteria</taxon>
        <taxon>Bacillati</taxon>
        <taxon>Actinomycetota</taxon>
        <taxon>Actinomycetes</taxon>
        <taxon>Streptosporangiales</taxon>
        <taxon>Streptosporangiaceae</taxon>
        <taxon>Streptosporangium</taxon>
    </lineage>
</organism>